<accession>A0A8C8RG32</accession>
<dbReference type="Pfam" id="PF15110">
    <property type="entry name" value="TMEM141"/>
    <property type="match status" value="1"/>
</dbReference>
<dbReference type="AlphaFoldDB" id="A0A8C8RG32"/>
<sequence>QTTPQHCVTSPALVKRQLLIEGCNSQAEPTPPSKIRPRPTSPLWQLRIGLAPEPRLVPLRSRTHVSLWAAQRGPKEKQGGDGAHDFLLYVIFLPFWLLSLLLFQGLQEYAACQSLAFMKSIGTFIAAGAGMAFLCQKLLTRKLPHALQWNVLLSAAAGSVASYAVSWRETQKCSNLWLFLETGQSPQEAAKESLQDPDHTENAEIKQNKYGDIME</sequence>
<dbReference type="InterPro" id="IPR038259">
    <property type="entry name" value="Tmem141_sf"/>
</dbReference>
<name>A0A8C8RG32_9SAUR</name>
<keyword evidence="2" id="KW-0812">Transmembrane</keyword>
<dbReference type="PANTHER" id="PTHR47229">
    <property type="entry name" value="TRANSMEMBRANE PROTEIN 141"/>
    <property type="match status" value="1"/>
</dbReference>
<evidence type="ECO:0000256" key="1">
    <source>
        <dbReference type="SAM" id="MobiDB-lite"/>
    </source>
</evidence>
<reference evidence="3" key="1">
    <citation type="submission" date="2025-08" db="UniProtKB">
        <authorList>
            <consortium name="Ensembl"/>
        </authorList>
    </citation>
    <scope>IDENTIFICATION</scope>
</reference>
<feature type="region of interest" description="Disordered" evidence="1">
    <location>
        <begin position="188"/>
        <end position="215"/>
    </location>
</feature>
<proteinExistence type="predicted"/>
<dbReference type="Gene3D" id="1.10.3350.20">
    <property type="entry name" value="Tmem141 protein family"/>
    <property type="match status" value="1"/>
</dbReference>
<evidence type="ECO:0000313" key="3">
    <source>
        <dbReference type="Ensembl" id="ENSPCEP00000004320.1"/>
    </source>
</evidence>
<dbReference type="InterPro" id="IPR026788">
    <property type="entry name" value="Tmem141"/>
</dbReference>
<reference evidence="3" key="2">
    <citation type="submission" date="2025-09" db="UniProtKB">
        <authorList>
            <consortium name="Ensembl"/>
        </authorList>
    </citation>
    <scope>IDENTIFICATION</scope>
</reference>
<keyword evidence="4" id="KW-1185">Reference proteome</keyword>
<feature type="transmembrane region" description="Helical" evidence="2">
    <location>
        <begin position="115"/>
        <end position="134"/>
    </location>
</feature>
<dbReference type="PANTHER" id="PTHR47229:SF1">
    <property type="entry name" value="TRANSMEMBRANE PROTEIN 141"/>
    <property type="match status" value="1"/>
</dbReference>
<protein>
    <submittedName>
        <fullName evidence="3">Transmembrane protein 141</fullName>
    </submittedName>
</protein>
<evidence type="ECO:0000256" key="2">
    <source>
        <dbReference type="SAM" id="Phobius"/>
    </source>
</evidence>
<keyword evidence="2" id="KW-1133">Transmembrane helix</keyword>
<feature type="transmembrane region" description="Helical" evidence="2">
    <location>
        <begin position="86"/>
        <end position="103"/>
    </location>
</feature>
<feature type="compositionally biased region" description="Basic and acidic residues" evidence="1">
    <location>
        <begin position="189"/>
        <end position="209"/>
    </location>
</feature>
<keyword evidence="2" id="KW-0472">Membrane</keyword>
<evidence type="ECO:0000313" key="4">
    <source>
        <dbReference type="Proteomes" id="UP000694393"/>
    </source>
</evidence>
<dbReference type="Ensembl" id="ENSPCET00000004460.1">
    <property type="protein sequence ID" value="ENSPCEP00000004320.1"/>
    <property type="gene ID" value="ENSPCEG00000003467.1"/>
</dbReference>
<organism evidence="3 4">
    <name type="scientific">Pelusios castaneus</name>
    <name type="common">West African mud turtle</name>
    <dbReference type="NCBI Taxonomy" id="367368"/>
    <lineage>
        <taxon>Eukaryota</taxon>
        <taxon>Metazoa</taxon>
        <taxon>Chordata</taxon>
        <taxon>Craniata</taxon>
        <taxon>Vertebrata</taxon>
        <taxon>Euteleostomi</taxon>
        <taxon>Archelosauria</taxon>
        <taxon>Testudinata</taxon>
        <taxon>Testudines</taxon>
        <taxon>Pleurodira</taxon>
        <taxon>Pelomedusidae</taxon>
        <taxon>Pelusios</taxon>
    </lineage>
</organism>
<dbReference type="Proteomes" id="UP000694393">
    <property type="component" value="Unplaced"/>
</dbReference>